<evidence type="ECO:0000256" key="1">
    <source>
        <dbReference type="ARBA" id="ARBA00004651"/>
    </source>
</evidence>
<dbReference type="EMBL" id="QMFY01000008">
    <property type="protein sequence ID" value="RAV99977.1"/>
    <property type="molecule type" value="Genomic_DNA"/>
</dbReference>
<keyword evidence="13" id="KW-1185">Reference proteome</keyword>
<dbReference type="OrthoDB" id="9809206at2"/>
<feature type="transmembrane region" description="Helical" evidence="8">
    <location>
        <begin position="132"/>
        <end position="152"/>
    </location>
</feature>
<feature type="transmembrane region" description="Helical" evidence="8">
    <location>
        <begin position="14"/>
        <end position="35"/>
    </location>
</feature>
<dbReference type="InterPro" id="IPR010920">
    <property type="entry name" value="LSM_dom_sf"/>
</dbReference>
<evidence type="ECO:0000256" key="6">
    <source>
        <dbReference type="ARBA" id="ARBA00023136"/>
    </source>
</evidence>
<gene>
    <name evidence="12" type="ORF">DQQ10_15570</name>
</gene>
<dbReference type="SUPFAM" id="SSF82861">
    <property type="entry name" value="Mechanosensitive channel protein MscS (YggB), transmembrane region"/>
    <property type="match status" value="1"/>
</dbReference>
<organism evidence="12 13">
    <name type="scientific">Pseudochryseolinea flava</name>
    <dbReference type="NCBI Taxonomy" id="2059302"/>
    <lineage>
        <taxon>Bacteria</taxon>
        <taxon>Pseudomonadati</taxon>
        <taxon>Bacteroidota</taxon>
        <taxon>Cytophagia</taxon>
        <taxon>Cytophagales</taxon>
        <taxon>Fulvivirgaceae</taxon>
        <taxon>Pseudochryseolinea</taxon>
    </lineage>
</organism>
<dbReference type="AlphaFoldDB" id="A0A364Y058"/>
<evidence type="ECO:0000256" key="5">
    <source>
        <dbReference type="ARBA" id="ARBA00022989"/>
    </source>
</evidence>
<evidence type="ECO:0000259" key="11">
    <source>
        <dbReference type="Pfam" id="PF21088"/>
    </source>
</evidence>
<keyword evidence="5 8" id="KW-1133">Transmembrane helix</keyword>
<evidence type="ECO:0000256" key="8">
    <source>
        <dbReference type="SAM" id="Phobius"/>
    </source>
</evidence>
<comment type="subcellular location">
    <subcellularLocation>
        <location evidence="1">Cell membrane</location>
        <topology evidence="1">Multi-pass membrane protein</topology>
    </subcellularLocation>
</comment>
<comment type="caution">
    <text evidence="12">The sequence shown here is derived from an EMBL/GenBank/DDBJ whole genome shotgun (WGS) entry which is preliminary data.</text>
</comment>
<dbReference type="RefSeq" id="WP_112747815.1">
    <property type="nucleotide sequence ID" value="NZ_QMFY01000008.1"/>
</dbReference>
<dbReference type="Gene3D" id="3.30.70.100">
    <property type="match status" value="1"/>
</dbReference>
<dbReference type="InterPro" id="IPR006685">
    <property type="entry name" value="MscS_channel_2nd"/>
</dbReference>
<dbReference type="Gene3D" id="1.10.287.1260">
    <property type="match status" value="1"/>
</dbReference>
<dbReference type="InterPro" id="IPR049142">
    <property type="entry name" value="MS_channel_1st"/>
</dbReference>
<feature type="region of interest" description="Disordered" evidence="7">
    <location>
        <begin position="348"/>
        <end position="368"/>
    </location>
</feature>
<evidence type="ECO:0000313" key="13">
    <source>
        <dbReference type="Proteomes" id="UP000251889"/>
    </source>
</evidence>
<dbReference type="Gene3D" id="2.30.30.60">
    <property type="match status" value="1"/>
</dbReference>
<feature type="domain" description="Mechanosensitive ion channel transmembrane helices 2/3" evidence="11">
    <location>
        <begin position="138"/>
        <end position="178"/>
    </location>
</feature>
<keyword evidence="3" id="KW-1003">Cell membrane</keyword>
<feature type="transmembrane region" description="Helical" evidence="8">
    <location>
        <begin position="56"/>
        <end position="78"/>
    </location>
</feature>
<feature type="domain" description="Mechanosensitive ion channel MscS" evidence="9">
    <location>
        <begin position="179"/>
        <end position="246"/>
    </location>
</feature>
<dbReference type="GO" id="GO:0008381">
    <property type="term" value="F:mechanosensitive monoatomic ion channel activity"/>
    <property type="evidence" value="ECO:0007669"/>
    <property type="project" value="UniProtKB-ARBA"/>
</dbReference>
<reference evidence="12 13" key="1">
    <citation type="submission" date="2018-06" db="EMBL/GenBank/DDBJ databases">
        <title>Chryseolinea flavus sp. nov., a member of the phylum Bacteroidetes isolated from soil.</title>
        <authorList>
            <person name="Li Y."/>
            <person name="Wang J."/>
        </authorList>
    </citation>
    <scope>NUCLEOTIDE SEQUENCE [LARGE SCALE GENOMIC DNA]</scope>
    <source>
        <strain evidence="12 13">SDU1-6</strain>
    </source>
</reference>
<keyword evidence="4 8" id="KW-0812">Transmembrane</keyword>
<feature type="transmembrane region" description="Helical" evidence="8">
    <location>
        <begin position="90"/>
        <end position="112"/>
    </location>
</feature>
<dbReference type="GO" id="GO:0005886">
    <property type="term" value="C:plasma membrane"/>
    <property type="evidence" value="ECO:0007669"/>
    <property type="project" value="UniProtKB-SubCell"/>
</dbReference>
<dbReference type="SUPFAM" id="SSF82689">
    <property type="entry name" value="Mechanosensitive channel protein MscS (YggB), C-terminal domain"/>
    <property type="match status" value="1"/>
</dbReference>
<feature type="domain" description="Mechanosensitive ion channel MscS C-terminal" evidence="10">
    <location>
        <begin position="252"/>
        <end position="335"/>
    </location>
</feature>
<dbReference type="SUPFAM" id="SSF50182">
    <property type="entry name" value="Sm-like ribonucleoproteins"/>
    <property type="match status" value="1"/>
</dbReference>
<dbReference type="Pfam" id="PF00924">
    <property type="entry name" value="MS_channel_2nd"/>
    <property type="match status" value="1"/>
</dbReference>
<name>A0A364Y058_9BACT</name>
<dbReference type="PANTHER" id="PTHR30566:SF25">
    <property type="entry name" value="INNER MEMBRANE PROTEIN"/>
    <property type="match status" value="1"/>
</dbReference>
<accession>A0A364Y058</accession>
<evidence type="ECO:0000256" key="4">
    <source>
        <dbReference type="ARBA" id="ARBA00022692"/>
    </source>
</evidence>
<dbReference type="InterPro" id="IPR023408">
    <property type="entry name" value="MscS_beta-dom_sf"/>
</dbReference>
<evidence type="ECO:0000259" key="10">
    <source>
        <dbReference type="Pfam" id="PF21082"/>
    </source>
</evidence>
<dbReference type="PANTHER" id="PTHR30566">
    <property type="entry name" value="YNAI-RELATED MECHANOSENSITIVE ION CHANNEL"/>
    <property type="match status" value="1"/>
</dbReference>
<protein>
    <submittedName>
        <fullName evidence="12">Mechanosensitive ion channel family protein</fullName>
    </submittedName>
</protein>
<dbReference type="InterPro" id="IPR011014">
    <property type="entry name" value="MscS_channel_TM-2"/>
</dbReference>
<feature type="compositionally biased region" description="Basic and acidic residues" evidence="7">
    <location>
        <begin position="355"/>
        <end position="368"/>
    </location>
</feature>
<dbReference type="InterPro" id="IPR011066">
    <property type="entry name" value="MscS_channel_C_sf"/>
</dbReference>
<comment type="similarity">
    <text evidence="2">Belongs to the MscS (TC 1.A.23) family.</text>
</comment>
<dbReference type="Proteomes" id="UP000251889">
    <property type="component" value="Unassembled WGS sequence"/>
</dbReference>
<feature type="transmembrane region" description="Helical" evidence="8">
    <location>
        <begin position="158"/>
        <end position="177"/>
    </location>
</feature>
<evidence type="ECO:0000313" key="12">
    <source>
        <dbReference type="EMBL" id="RAV99977.1"/>
    </source>
</evidence>
<proteinExistence type="inferred from homology"/>
<evidence type="ECO:0000256" key="7">
    <source>
        <dbReference type="SAM" id="MobiDB-lite"/>
    </source>
</evidence>
<dbReference type="Pfam" id="PF21082">
    <property type="entry name" value="MS_channel_3rd"/>
    <property type="match status" value="1"/>
</dbReference>
<evidence type="ECO:0000259" key="9">
    <source>
        <dbReference type="Pfam" id="PF00924"/>
    </source>
</evidence>
<evidence type="ECO:0000256" key="2">
    <source>
        <dbReference type="ARBA" id="ARBA00008017"/>
    </source>
</evidence>
<keyword evidence="6 8" id="KW-0472">Membrane</keyword>
<evidence type="ECO:0000256" key="3">
    <source>
        <dbReference type="ARBA" id="ARBA00022475"/>
    </source>
</evidence>
<sequence length="368" mass="41578">MNDFLQQTYYGNTVADYAIVIGVLLFAFIFLKILKRVVITRVNKVALRTTNTFDEYVVHSIDSFALPILLVIVVYSALSFLSLSGRVASVIDIASTVAITYFVLRLISSLILRLLETRIRGREHGETKIKQLGGLMLVINIVIWIAGIVFVLDNMGKDVTTIVTGLGIGGIAIALAAQNILGDLFNYFVIYFDRPFEVGDFIVVDDKMGTVEYLGIKTSRIRSLSGEEIVIGNSNLTGSRIHNFKRLAERRVVFTLNIDYRTPAEKLKLVPDLIRLIITRQPNVRFDRSHFATYGDWSLKFETVYFVLDPDYNKFMDIQQQINFDLYAALEDHQIFMVTGFHMSLAPPSQPSAVKQEEKKDNGLVEKT</sequence>
<dbReference type="Pfam" id="PF21088">
    <property type="entry name" value="MS_channel_1st"/>
    <property type="match status" value="1"/>
</dbReference>
<dbReference type="InterPro" id="IPR049278">
    <property type="entry name" value="MS_channel_C"/>
</dbReference>